<organism evidence="3 4">
    <name type="scientific">Effrenium voratum</name>
    <dbReference type="NCBI Taxonomy" id="2562239"/>
    <lineage>
        <taxon>Eukaryota</taxon>
        <taxon>Sar</taxon>
        <taxon>Alveolata</taxon>
        <taxon>Dinophyceae</taxon>
        <taxon>Suessiales</taxon>
        <taxon>Symbiodiniaceae</taxon>
        <taxon>Effrenium</taxon>
    </lineage>
</organism>
<protein>
    <submittedName>
        <fullName evidence="3">Uncharacterized protein</fullName>
    </submittedName>
</protein>
<evidence type="ECO:0000313" key="3">
    <source>
        <dbReference type="EMBL" id="CAJ1397811.1"/>
    </source>
</evidence>
<comment type="caution">
    <text evidence="3">The sequence shown here is derived from an EMBL/GenBank/DDBJ whole genome shotgun (WGS) entry which is preliminary data.</text>
</comment>
<reference evidence="3" key="1">
    <citation type="submission" date="2023-08" db="EMBL/GenBank/DDBJ databases">
        <authorList>
            <person name="Chen Y."/>
            <person name="Shah S."/>
            <person name="Dougan E. K."/>
            <person name="Thang M."/>
            <person name="Chan C."/>
        </authorList>
    </citation>
    <scope>NUCLEOTIDE SEQUENCE</scope>
</reference>
<evidence type="ECO:0000313" key="4">
    <source>
        <dbReference type="Proteomes" id="UP001178507"/>
    </source>
</evidence>
<name>A0AA36J239_9DINO</name>
<feature type="coiled-coil region" evidence="1">
    <location>
        <begin position="10"/>
        <end position="54"/>
    </location>
</feature>
<feature type="compositionally biased region" description="Basic and acidic residues" evidence="2">
    <location>
        <begin position="85"/>
        <end position="101"/>
    </location>
</feature>
<keyword evidence="4" id="KW-1185">Reference proteome</keyword>
<dbReference type="AlphaFoldDB" id="A0AA36J239"/>
<sequence>MPEPRPVGEADQAEQANQELLELKALCEAQAERIAELETTCSRQEARIRELEELELQALQGPGESQHCNGANARPAEQVFSSVDSLHRPDPRQSGRGERSPPELSPRLGHLESLSSAARAAGAVPAPSEHLRRAQELAEAAAKTRMLAPCAGALVSPRQAFRQEPSQVPLPTRLAWSVQDRASLLLPSRVIAPPTPASPSPAGSMLVPGRIQAAEWSPGPQGRTLHGGSLHTLPGQQVAATLRLPPRIAPAAPVKSIRVLQPGEVADSSVSLLYHGMAQVKASPRFEVRSFSPGLKAEKDWGDLKAGPGGVGSPPQPQERARPARTKLLANDS</sequence>
<feature type="compositionally biased region" description="Low complexity" evidence="2">
    <location>
        <begin position="113"/>
        <end position="128"/>
    </location>
</feature>
<dbReference type="EMBL" id="CAUJNA010003279">
    <property type="protein sequence ID" value="CAJ1397811.1"/>
    <property type="molecule type" value="Genomic_DNA"/>
</dbReference>
<gene>
    <name evidence="3" type="ORF">EVOR1521_LOCUS21756</name>
</gene>
<proteinExistence type="predicted"/>
<feature type="region of interest" description="Disordered" evidence="2">
    <location>
        <begin position="297"/>
        <end position="333"/>
    </location>
</feature>
<evidence type="ECO:0000256" key="2">
    <source>
        <dbReference type="SAM" id="MobiDB-lite"/>
    </source>
</evidence>
<dbReference type="Proteomes" id="UP001178507">
    <property type="component" value="Unassembled WGS sequence"/>
</dbReference>
<feature type="region of interest" description="Disordered" evidence="2">
    <location>
        <begin position="59"/>
        <end position="130"/>
    </location>
</feature>
<evidence type="ECO:0000256" key="1">
    <source>
        <dbReference type="SAM" id="Coils"/>
    </source>
</evidence>
<keyword evidence="1" id="KW-0175">Coiled coil</keyword>
<accession>A0AA36J239</accession>